<gene>
    <name evidence="2" type="ORF">CEUSTIGMA_g4195.t1</name>
</gene>
<keyword evidence="1" id="KW-0732">Signal</keyword>
<dbReference type="Proteomes" id="UP000232323">
    <property type="component" value="Unassembled WGS sequence"/>
</dbReference>
<evidence type="ECO:0008006" key="4">
    <source>
        <dbReference type="Google" id="ProtNLM"/>
    </source>
</evidence>
<sequence length="559" mass="62789">MTAVLTTLLLVLVTSRIFQISSESRGYHLTKGVQRFPSRQRHRYLTETSARTKAAKYAHLKIQGDGPQYIDSRDMGVQSCHFIINGSLFKNFEEEGPLYRLSIYLRYTFLDSTASIKGFASAELIGQLPQGFSVGSEERIDPCIKLYTHNNASSFPVRGKVSFPTISIDVAASTHPLAASFERVGLSNAYDHVYYITSIGANSTCMFRPTMSPNVIDTRGVELKIPADNNATMANETPTHSYVVMRPFRSSSVASISSMAILLDRHIQWHQTLGFNRHVVYLRATEITEFSNQAIIKPWIDNGCLLIVLWEDFPSYDAIPNYDQRIVHSHAILAFSGHNIYLAMLALDEYLMTLRSDLETFHDMVHECSFVSEQEGDISNSKRYLHSTTEDDDIVDTGEENEGLSRSPVNIFVTRYNVLAKGFHHLKPELDVWLGQSTEVLHPLLKYTLVNKARPPPLKSVIRPEYIHTMYLHSASHYPAFSSSYPDPNCILILHLKSVFRSRSKKDITPTALKRSGYKEDKELEAALKLRAAMLLTAVPTSAAVPAAAQPQETDFSTA</sequence>
<organism evidence="2 3">
    <name type="scientific">Chlamydomonas eustigma</name>
    <dbReference type="NCBI Taxonomy" id="1157962"/>
    <lineage>
        <taxon>Eukaryota</taxon>
        <taxon>Viridiplantae</taxon>
        <taxon>Chlorophyta</taxon>
        <taxon>core chlorophytes</taxon>
        <taxon>Chlorophyceae</taxon>
        <taxon>CS clade</taxon>
        <taxon>Chlamydomonadales</taxon>
        <taxon>Chlamydomonadaceae</taxon>
        <taxon>Chlamydomonas</taxon>
    </lineage>
</organism>
<reference evidence="2 3" key="1">
    <citation type="submission" date="2017-08" db="EMBL/GenBank/DDBJ databases">
        <title>Acidophilic green algal genome provides insights into adaptation to an acidic environment.</title>
        <authorList>
            <person name="Hirooka S."/>
            <person name="Hirose Y."/>
            <person name="Kanesaki Y."/>
            <person name="Higuchi S."/>
            <person name="Fujiwara T."/>
            <person name="Onuma R."/>
            <person name="Era A."/>
            <person name="Ohbayashi R."/>
            <person name="Uzuka A."/>
            <person name="Nozaki H."/>
            <person name="Yoshikawa H."/>
            <person name="Miyagishima S.Y."/>
        </authorList>
    </citation>
    <scope>NUCLEOTIDE SEQUENCE [LARGE SCALE GENOMIC DNA]</scope>
    <source>
        <strain evidence="2 3">NIES-2499</strain>
    </source>
</reference>
<dbReference type="EMBL" id="BEGY01000019">
    <property type="protein sequence ID" value="GAX76748.1"/>
    <property type="molecule type" value="Genomic_DNA"/>
</dbReference>
<dbReference type="AlphaFoldDB" id="A0A250X0Z8"/>
<evidence type="ECO:0000313" key="2">
    <source>
        <dbReference type="EMBL" id="GAX76748.1"/>
    </source>
</evidence>
<proteinExistence type="predicted"/>
<name>A0A250X0Z8_9CHLO</name>
<evidence type="ECO:0000256" key="1">
    <source>
        <dbReference type="SAM" id="SignalP"/>
    </source>
</evidence>
<comment type="caution">
    <text evidence="2">The sequence shown here is derived from an EMBL/GenBank/DDBJ whole genome shotgun (WGS) entry which is preliminary data.</text>
</comment>
<feature type="signal peptide" evidence="1">
    <location>
        <begin position="1"/>
        <end position="22"/>
    </location>
</feature>
<feature type="chain" id="PRO_5013010157" description="Glycosyltransferase family 92 protein" evidence="1">
    <location>
        <begin position="23"/>
        <end position="559"/>
    </location>
</feature>
<protein>
    <recommendedName>
        <fullName evidence="4">Glycosyltransferase family 92 protein</fullName>
    </recommendedName>
</protein>
<keyword evidence="3" id="KW-1185">Reference proteome</keyword>
<accession>A0A250X0Z8</accession>
<evidence type="ECO:0000313" key="3">
    <source>
        <dbReference type="Proteomes" id="UP000232323"/>
    </source>
</evidence>